<proteinExistence type="predicted"/>
<sequence length="51" mass="5782">MHEGFELDGLHLRHSNESCGDLDLIDLASWCGQGKRGIALQSFQDIRDFYS</sequence>
<comment type="caution">
    <text evidence="1">The sequence shown here is derived from an EMBL/GenBank/DDBJ whole genome shotgun (WGS) entry which is preliminary data.</text>
</comment>
<keyword evidence="2" id="KW-1185">Reference proteome</keyword>
<evidence type="ECO:0000313" key="2">
    <source>
        <dbReference type="Proteomes" id="UP000019460"/>
    </source>
</evidence>
<accession>W9VC55</accession>
<evidence type="ECO:0000313" key="1">
    <source>
        <dbReference type="EMBL" id="EXJ14561.1"/>
    </source>
</evidence>
<gene>
    <name evidence="1" type="ORF">D779_2353</name>
</gene>
<protein>
    <submittedName>
        <fullName evidence="1">Uncharacterized protein</fullName>
    </submittedName>
</protein>
<reference evidence="1 2" key="1">
    <citation type="submission" date="2012-11" db="EMBL/GenBank/DDBJ databases">
        <title>Genome assembly of Thiorhodococcus sp. AK35.</title>
        <authorList>
            <person name="Nupur N."/>
            <person name="Khatri I."/>
            <person name="Subramanian S."/>
            <person name="Pinnaka A."/>
        </authorList>
    </citation>
    <scope>NUCLEOTIDE SEQUENCE [LARGE SCALE GENOMIC DNA]</scope>
    <source>
        <strain evidence="1 2">AK35</strain>
    </source>
</reference>
<name>W9VC55_9GAMM</name>
<dbReference type="AlphaFoldDB" id="W9VC55"/>
<dbReference type="EMBL" id="AONC01000039">
    <property type="protein sequence ID" value="EXJ14561.1"/>
    <property type="molecule type" value="Genomic_DNA"/>
</dbReference>
<dbReference type="Proteomes" id="UP000019460">
    <property type="component" value="Unassembled WGS sequence"/>
</dbReference>
<organism evidence="1 2">
    <name type="scientific">Imhoffiella purpurea</name>
    <dbReference type="NCBI Taxonomy" id="1249627"/>
    <lineage>
        <taxon>Bacteria</taxon>
        <taxon>Pseudomonadati</taxon>
        <taxon>Pseudomonadota</taxon>
        <taxon>Gammaproteobacteria</taxon>
        <taxon>Chromatiales</taxon>
        <taxon>Chromatiaceae</taxon>
        <taxon>Imhoffiella</taxon>
    </lineage>
</organism>